<dbReference type="InterPro" id="IPR038441">
    <property type="entry name" value="THAP_Znf_sf"/>
</dbReference>
<dbReference type="PANTHER" id="PTHR47696:SF1">
    <property type="entry name" value="THAP DOMAIN-CONTAINING PROTEIN 2"/>
    <property type="match status" value="1"/>
</dbReference>
<keyword evidence="4 5" id="KW-0238">DNA-binding</keyword>
<reference evidence="7" key="1">
    <citation type="journal article" date="2019" name="bioRxiv">
        <title>The Genome of the Zebra Mussel, Dreissena polymorpha: A Resource for Invasive Species Research.</title>
        <authorList>
            <person name="McCartney M.A."/>
            <person name="Auch B."/>
            <person name="Kono T."/>
            <person name="Mallez S."/>
            <person name="Zhang Y."/>
            <person name="Obille A."/>
            <person name="Becker A."/>
            <person name="Abrahante J.E."/>
            <person name="Garbe J."/>
            <person name="Badalamenti J.P."/>
            <person name="Herman A."/>
            <person name="Mangelson H."/>
            <person name="Liachko I."/>
            <person name="Sullivan S."/>
            <person name="Sone E.D."/>
            <person name="Koren S."/>
            <person name="Silverstein K.A.T."/>
            <person name="Beckman K.B."/>
            <person name="Gohl D.M."/>
        </authorList>
    </citation>
    <scope>NUCLEOTIDE SEQUENCE</scope>
    <source>
        <strain evidence="7">Duluth1</strain>
        <tissue evidence="7">Whole animal</tissue>
    </source>
</reference>
<evidence type="ECO:0000313" key="8">
    <source>
        <dbReference type="Proteomes" id="UP000828390"/>
    </source>
</evidence>
<sequence length="53" mass="6206">MVNTCSAVGCTNRAKKGGNIKFHRFPTETNRRKKWIQAMKRMKLDDPSQLWEP</sequence>
<name>A0A9D4D2D8_DREPO</name>
<keyword evidence="8" id="KW-1185">Reference proteome</keyword>
<keyword evidence="2 5" id="KW-0863">Zinc-finger</keyword>
<evidence type="ECO:0000259" key="6">
    <source>
        <dbReference type="PROSITE" id="PS50950"/>
    </source>
</evidence>
<keyword evidence="1" id="KW-0479">Metal-binding</keyword>
<dbReference type="PANTHER" id="PTHR47696">
    <property type="entry name" value="THAP DOMAIN-CONTAINING PROTEIN 2"/>
    <property type="match status" value="1"/>
</dbReference>
<organism evidence="7 8">
    <name type="scientific">Dreissena polymorpha</name>
    <name type="common">Zebra mussel</name>
    <name type="synonym">Mytilus polymorpha</name>
    <dbReference type="NCBI Taxonomy" id="45954"/>
    <lineage>
        <taxon>Eukaryota</taxon>
        <taxon>Metazoa</taxon>
        <taxon>Spiralia</taxon>
        <taxon>Lophotrochozoa</taxon>
        <taxon>Mollusca</taxon>
        <taxon>Bivalvia</taxon>
        <taxon>Autobranchia</taxon>
        <taxon>Heteroconchia</taxon>
        <taxon>Euheterodonta</taxon>
        <taxon>Imparidentia</taxon>
        <taxon>Neoheterodontei</taxon>
        <taxon>Myida</taxon>
        <taxon>Dreissenoidea</taxon>
        <taxon>Dreissenidae</taxon>
        <taxon>Dreissena</taxon>
    </lineage>
</organism>
<evidence type="ECO:0000256" key="4">
    <source>
        <dbReference type="ARBA" id="ARBA00023125"/>
    </source>
</evidence>
<evidence type="ECO:0000256" key="3">
    <source>
        <dbReference type="ARBA" id="ARBA00022833"/>
    </source>
</evidence>
<dbReference type="InterPro" id="IPR026521">
    <property type="entry name" value="THAP2"/>
</dbReference>
<evidence type="ECO:0000313" key="7">
    <source>
        <dbReference type="EMBL" id="KAH3737896.1"/>
    </source>
</evidence>
<reference evidence="7" key="2">
    <citation type="submission" date="2020-11" db="EMBL/GenBank/DDBJ databases">
        <authorList>
            <person name="McCartney M.A."/>
            <person name="Auch B."/>
            <person name="Kono T."/>
            <person name="Mallez S."/>
            <person name="Becker A."/>
            <person name="Gohl D.M."/>
            <person name="Silverstein K.A.T."/>
            <person name="Koren S."/>
            <person name="Bechman K.B."/>
            <person name="Herman A."/>
            <person name="Abrahante J.E."/>
            <person name="Garbe J."/>
        </authorList>
    </citation>
    <scope>NUCLEOTIDE SEQUENCE</scope>
    <source>
        <strain evidence="7">Duluth1</strain>
        <tissue evidence="7">Whole animal</tissue>
    </source>
</reference>
<dbReference type="SUPFAM" id="SSF57716">
    <property type="entry name" value="Glucocorticoid receptor-like (DNA-binding domain)"/>
    <property type="match status" value="1"/>
</dbReference>
<keyword evidence="3" id="KW-0862">Zinc</keyword>
<dbReference type="GO" id="GO:0008270">
    <property type="term" value="F:zinc ion binding"/>
    <property type="evidence" value="ECO:0007669"/>
    <property type="project" value="UniProtKB-KW"/>
</dbReference>
<dbReference type="PROSITE" id="PS50950">
    <property type="entry name" value="ZF_THAP"/>
    <property type="match status" value="1"/>
</dbReference>
<comment type="caution">
    <text evidence="7">The sequence shown here is derived from an EMBL/GenBank/DDBJ whole genome shotgun (WGS) entry which is preliminary data.</text>
</comment>
<protein>
    <recommendedName>
        <fullName evidence="6">THAP-type domain-containing protein</fullName>
    </recommendedName>
</protein>
<evidence type="ECO:0000256" key="5">
    <source>
        <dbReference type="PROSITE-ProRule" id="PRU00309"/>
    </source>
</evidence>
<evidence type="ECO:0000256" key="1">
    <source>
        <dbReference type="ARBA" id="ARBA00022723"/>
    </source>
</evidence>
<dbReference type="InterPro" id="IPR006612">
    <property type="entry name" value="THAP_Znf"/>
</dbReference>
<dbReference type="Proteomes" id="UP000828390">
    <property type="component" value="Unassembled WGS sequence"/>
</dbReference>
<dbReference type="Pfam" id="PF05485">
    <property type="entry name" value="THAP"/>
    <property type="match status" value="1"/>
</dbReference>
<dbReference type="Gene3D" id="6.20.210.20">
    <property type="entry name" value="THAP domain"/>
    <property type="match status" value="1"/>
</dbReference>
<evidence type="ECO:0000256" key="2">
    <source>
        <dbReference type="ARBA" id="ARBA00022771"/>
    </source>
</evidence>
<dbReference type="GO" id="GO:0003677">
    <property type="term" value="F:DNA binding"/>
    <property type="evidence" value="ECO:0007669"/>
    <property type="project" value="UniProtKB-UniRule"/>
</dbReference>
<dbReference type="AlphaFoldDB" id="A0A9D4D2D8"/>
<feature type="domain" description="THAP-type" evidence="6">
    <location>
        <begin position="1"/>
        <end position="53"/>
    </location>
</feature>
<dbReference type="EMBL" id="JAIWYP010000011">
    <property type="protein sequence ID" value="KAH3737896.1"/>
    <property type="molecule type" value="Genomic_DNA"/>
</dbReference>
<proteinExistence type="predicted"/>
<gene>
    <name evidence="7" type="ORF">DPMN_044494</name>
</gene>
<accession>A0A9D4D2D8</accession>